<protein>
    <submittedName>
        <fullName evidence="2">Uncharacterized protein</fullName>
    </submittedName>
</protein>
<feature type="region of interest" description="Disordered" evidence="1">
    <location>
        <begin position="44"/>
        <end position="63"/>
    </location>
</feature>
<dbReference type="AlphaFoldDB" id="A0A0A8YHW7"/>
<accession>A0A0A8YHW7</accession>
<dbReference type="EMBL" id="GBRH01275558">
    <property type="protein sequence ID" value="JAD22337.1"/>
    <property type="molecule type" value="Transcribed_RNA"/>
</dbReference>
<reference evidence="2" key="1">
    <citation type="submission" date="2014-09" db="EMBL/GenBank/DDBJ databases">
        <authorList>
            <person name="Magalhaes I.L.F."/>
            <person name="Oliveira U."/>
            <person name="Santos F.R."/>
            <person name="Vidigal T.H.D.A."/>
            <person name="Brescovit A.D."/>
            <person name="Santos A.J."/>
        </authorList>
    </citation>
    <scope>NUCLEOTIDE SEQUENCE</scope>
    <source>
        <tissue evidence="2">Shoot tissue taken approximately 20 cm above the soil surface</tissue>
    </source>
</reference>
<proteinExistence type="predicted"/>
<evidence type="ECO:0000313" key="2">
    <source>
        <dbReference type="EMBL" id="JAD22337.1"/>
    </source>
</evidence>
<organism evidence="2">
    <name type="scientific">Arundo donax</name>
    <name type="common">Giant reed</name>
    <name type="synonym">Donax arundinaceus</name>
    <dbReference type="NCBI Taxonomy" id="35708"/>
    <lineage>
        <taxon>Eukaryota</taxon>
        <taxon>Viridiplantae</taxon>
        <taxon>Streptophyta</taxon>
        <taxon>Embryophyta</taxon>
        <taxon>Tracheophyta</taxon>
        <taxon>Spermatophyta</taxon>
        <taxon>Magnoliopsida</taxon>
        <taxon>Liliopsida</taxon>
        <taxon>Poales</taxon>
        <taxon>Poaceae</taxon>
        <taxon>PACMAD clade</taxon>
        <taxon>Arundinoideae</taxon>
        <taxon>Arundineae</taxon>
        <taxon>Arundo</taxon>
    </lineage>
</organism>
<name>A0A0A8YHW7_ARUDO</name>
<evidence type="ECO:0000256" key="1">
    <source>
        <dbReference type="SAM" id="MobiDB-lite"/>
    </source>
</evidence>
<reference evidence="2" key="2">
    <citation type="journal article" date="2015" name="Data Brief">
        <title>Shoot transcriptome of the giant reed, Arundo donax.</title>
        <authorList>
            <person name="Barrero R.A."/>
            <person name="Guerrero F.D."/>
            <person name="Moolhuijzen P."/>
            <person name="Goolsby J.A."/>
            <person name="Tidwell J."/>
            <person name="Bellgard S.E."/>
            <person name="Bellgard M.I."/>
        </authorList>
    </citation>
    <scope>NUCLEOTIDE SEQUENCE</scope>
    <source>
        <tissue evidence="2">Shoot tissue taken approximately 20 cm above the soil surface</tissue>
    </source>
</reference>
<sequence length="63" mass="7073">MAPNPPNISYCAPNHFLSTLNYHSLSRIDFSSCQLLSSVYTAKNPRISPRNKAKSHGSPENRR</sequence>